<dbReference type="InterPro" id="IPR027417">
    <property type="entry name" value="P-loop_NTPase"/>
</dbReference>
<evidence type="ECO:0000313" key="6">
    <source>
        <dbReference type="EMBL" id="MFC5947564.1"/>
    </source>
</evidence>
<dbReference type="InterPro" id="IPR002078">
    <property type="entry name" value="Sigma_54_int"/>
</dbReference>
<evidence type="ECO:0000256" key="3">
    <source>
        <dbReference type="ARBA" id="ARBA00023015"/>
    </source>
</evidence>
<accession>A0ABW1I589</accession>
<evidence type="ECO:0000256" key="2">
    <source>
        <dbReference type="ARBA" id="ARBA00022840"/>
    </source>
</evidence>
<dbReference type="InterPro" id="IPR009057">
    <property type="entry name" value="Homeodomain-like_sf"/>
</dbReference>
<name>A0ABW1I589_9PSEU</name>
<keyword evidence="2" id="KW-0067">ATP-binding</keyword>
<keyword evidence="7" id="KW-1185">Reference proteome</keyword>
<sequence length="578" mass="61938">MARERFLAGDEVGGSVRDTILRSWQRCAAAGVAPSGPHQLPSYGELDSESAFLRAVRAVITPIFAEMQTEGVAVLVSDAEGRLLHRWAEDRSILEALDEVAAAPGYDCGEQYAGTTALGTVLEERHPVAVRGAEHYSDVYREISAFGAPVIHPVSGTLEGAIDFVSSTDRASELVIPLVIRLASEIGERLLSGYAAADRALLDGYLRADRRGYRRAIVAMNDRMMIANPLADDMLKGVDRQALQEKVRRAIVDGRRKLILHAGEPAMYATIDRVDTPDALAGAVVQLRMGGFDSSRRGRVAPAAPPQLTAVLPGRSPAWTRFLEDASAAVASGQHILLVGEPGAGKRTSARRLALAIAKRAGHSTLDVGSASRRAPRSWLNELNLLAAGHSTPIVMTGLEKADDGALTALCAHLDEMTGPSRIFATFQTGSRHTAPPDALVARFTHVLTVPPLRQRADDIPELIDAIAANGQAIPPRIDDAVKRTLSTFDWPGNVRQLADVVEAALRAAGGTWVRLPDLPPSYRAAKSGRRLSKLEQVERAAIIAALQTANGNKKAAAEDLGISRATLYRRLVVLDIT</sequence>
<gene>
    <name evidence="6" type="ORF">ACFQH9_04665</name>
</gene>
<dbReference type="Gene3D" id="3.30.450.40">
    <property type="match status" value="1"/>
</dbReference>
<dbReference type="PANTHER" id="PTHR32071">
    <property type="entry name" value="TRANSCRIPTIONAL REGULATORY PROTEIN"/>
    <property type="match status" value="1"/>
</dbReference>
<dbReference type="Pfam" id="PF25601">
    <property type="entry name" value="AAA_lid_14"/>
    <property type="match status" value="1"/>
</dbReference>
<keyword evidence="3" id="KW-0805">Transcription regulation</keyword>
<evidence type="ECO:0000313" key="7">
    <source>
        <dbReference type="Proteomes" id="UP001596119"/>
    </source>
</evidence>
<dbReference type="SUPFAM" id="SSF46689">
    <property type="entry name" value="Homeodomain-like"/>
    <property type="match status" value="1"/>
</dbReference>
<evidence type="ECO:0000259" key="5">
    <source>
        <dbReference type="PROSITE" id="PS50045"/>
    </source>
</evidence>
<comment type="caution">
    <text evidence="6">The sequence shown here is derived from an EMBL/GenBank/DDBJ whole genome shotgun (WGS) entry which is preliminary data.</text>
</comment>
<dbReference type="Gene3D" id="1.10.8.60">
    <property type="match status" value="1"/>
</dbReference>
<feature type="domain" description="Sigma-54 factor interaction" evidence="5">
    <location>
        <begin position="312"/>
        <end position="507"/>
    </location>
</feature>
<dbReference type="PROSITE" id="PS50045">
    <property type="entry name" value="SIGMA54_INTERACT_4"/>
    <property type="match status" value="1"/>
</dbReference>
<dbReference type="InterPro" id="IPR029016">
    <property type="entry name" value="GAF-like_dom_sf"/>
</dbReference>
<dbReference type="PRINTS" id="PR01590">
    <property type="entry name" value="HTHFIS"/>
</dbReference>
<dbReference type="Pfam" id="PF02954">
    <property type="entry name" value="HTH_8"/>
    <property type="match status" value="1"/>
</dbReference>
<dbReference type="RefSeq" id="WP_379564528.1">
    <property type="nucleotide sequence ID" value="NZ_JBHSQK010000007.1"/>
</dbReference>
<dbReference type="Gene3D" id="1.10.10.60">
    <property type="entry name" value="Homeodomain-like"/>
    <property type="match status" value="1"/>
</dbReference>
<keyword evidence="4" id="KW-0804">Transcription</keyword>
<evidence type="ECO:0000256" key="1">
    <source>
        <dbReference type="ARBA" id="ARBA00022741"/>
    </source>
</evidence>
<protein>
    <submittedName>
        <fullName evidence="6">Sigma-54-dependent Fis family transcriptional regulator</fullName>
    </submittedName>
</protein>
<organism evidence="6 7">
    <name type="scientific">Pseudonocardia lutea</name>
    <dbReference type="NCBI Taxonomy" id="2172015"/>
    <lineage>
        <taxon>Bacteria</taxon>
        <taxon>Bacillati</taxon>
        <taxon>Actinomycetota</taxon>
        <taxon>Actinomycetes</taxon>
        <taxon>Pseudonocardiales</taxon>
        <taxon>Pseudonocardiaceae</taxon>
        <taxon>Pseudonocardia</taxon>
    </lineage>
</organism>
<dbReference type="Gene3D" id="3.40.50.300">
    <property type="entry name" value="P-loop containing nucleotide triphosphate hydrolases"/>
    <property type="match status" value="1"/>
</dbReference>
<dbReference type="EMBL" id="JBHSQK010000007">
    <property type="protein sequence ID" value="MFC5947564.1"/>
    <property type="molecule type" value="Genomic_DNA"/>
</dbReference>
<keyword evidence="1" id="KW-0547">Nucleotide-binding</keyword>
<dbReference type="SUPFAM" id="SSF52540">
    <property type="entry name" value="P-loop containing nucleoside triphosphate hydrolases"/>
    <property type="match status" value="1"/>
</dbReference>
<dbReference type="Proteomes" id="UP001596119">
    <property type="component" value="Unassembled WGS sequence"/>
</dbReference>
<dbReference type="PANTHER" id="PTHR32071:SF122">
    <property type="entry name" value="SIGMA FACTOR"/>
    <property type="match status" value="1"/>
</dbReference>
<proteinExistence type="predicted"/>
<dbReference type="InterPro" id="IPR058031">
    <property type="entry name" value="AAA_lid_NorR"/>
</dbReference>
<evidence type="ECO:0000256" key="4">
    <source>
        <dbReference type="ARBA" id="ARBA00023163"/>
    </source>
</evidence>
<reference evidence="7" key="1">
    <citation type="journal article" date="2019" name="Int. J. Syst. Evol. Microbiol.">
        <title>The Global Catalogue of Microorganisms (GCM) 10K type strain sequencing project: providing services to taxonomists for standard genome sequencing and annotation.</title>
        <authorList>
            <consortium name="The Broad Institute Genomics Platform"/>
            <consortium name="The Broad Institute Genome Sequencing Center for Infectious Disease"/>
            <person name="Wu L."/>
            <person name="Ma J."/>
        </authorList>
    </citation>
    <scope>NUCLEOTIDE SEQUENCE [LARGE SCALE GENOMIC DNA]</scope>
    <source>
        <strain evidence="7">CGMCC 4.7397</strain>
    </source>
</reference>
<dbReference type="InterPro" id="IPR002197">
    <property type="entry name" value="HTH_Fis"/>
</dbReference>